<dbReference type="EMBL" id="JACJSG010000079">
    <property type="protein sequence ID" value="MBD2505316.1"/>
    <property type="molecule type" value="Genomic_DNA"/>
</dbReference>
<keyword evidence="2" id="KW-1185">Reference proteome</keyword>
<evidence type="ECO:0000313" key="2">
    <source>
        <dbReference type="Proteomes" id="UP000661112"/>
    </source>
</evidence>
<gene>
    <name evidence="1" type="ORF">H6G83_32760</name>
</gene>
<reference evidence="1 2" key="1">
    <citation type="journal article" date="2020" name="ISME J.">
        <title>Comparative genomics reveals insights into cyanobacterial evolution and habitat adaptation.</title>
        <authorList>
            <person name="Chen M.Y."/>
            <person name="Teng W.K."/>
            <person name="Zhao L."/>
            <person name="Hu C.X."/>
            <person name="Zhou Y.K."/>
            <person name="Han B.P."/>
            <person name="Song L.R."/>
            <person name="Shu W.S."/>
        </authorList>
    </citation>
    <scope>NUCLEOTIDE SEQUENCE [LARGE SCALE GENOMIC DNA]</scope>
    <source>
        <strain evidence="1 2">FACHB-119</strain>
    </source>
</reference>
<evidence type="ECO:0000313" key="1">
    <source>
        <dbReference type="EMBL" id="MBD2505316.1"/>
    </source>
</evidence>
<comment type="caution">
    <text evidence="1">The sequence shown here is derived from an EMBL/GenBank/DDBJ whole genome shotgun (WGS) entry which is preliminary data.</text>
</comment>
<accession>A0ABR8DF89</accession>
<protein>
    <submittedName>
        <fullName evidence="1">Uncharacterized protein</fullName>
    </submittedName>
</protein>
<name>A0ABR8DF89_9NOST</name>
<dbReference type="Proteomes" id="UP000661112">
    <property type="component" value="Unassembled WGS sequence"/>
</dbReference>
<dbReference type="RefSeq" id="WP_190480004.1">
    <property type="nucleotide sequence ID" value="NZ_JACJSG010000079.1"/>
</dbReference>
<organism evidence="1 2">
    <name type="scientific">Anabaena azotica FACHB-119</name>
    <dbReference type="NCBI Taxonomy" id="947527"/>
    <lineage>
        <taxon>Bacteria</taxon>
        <taxon>Bacillati</taxon>
        <taxon>Cyanobacteriota</taxon>
        <taxon>Cyanophyceae</taxon>
        <taxon>Nostocales</taxon>
        <taxon>Nostocaceae</taxon>
        <taxon>Anabaena</taxon>
        <taxon>Anabaena azotica</taxon>
    </lineage>
</organism>
<proteinExistence type="predicted"/>
<sequence length="57" mass="6389">MTKNLPDLITQALTALNEINSHPQYQAIKTNYSPDFTIPDAQQALTELSSELNEVQE</sequence>